<dbReference type="Pfam" id="PF00583">
    <property type="entry name" value="Acetyltransf_1"/>
    <property type="match status" value="1"/>
</dbReference>
<evidence type="ECO:0000313" key="3">
    <source>
        <dbReference type="Proteomes" id="UP000826793"/>
    </source>
</evidence>
<proteinExistence type="predicted"/>
<gene>
    <name evidence="2" type="ORF">H9710_05570</name>
</gene>
<dbReference type="EMBL" id="DWXG01000043">
    <property type="protein sequence ID" value="HJB98035.1"/>
    <property type="molecule type" value="Genomic_DNA"/>
</dbReference>
<organism evidence="2 3">
    <name type="scientific">Candidatus Acutalibacter pullicola</name>
    <dbReference type="NCBI Taxonomy" id="2838417"/>
    <lineage>
        <taxon>Bacteria</taxon>
        <taxon>Bacillati</taxon>
        <taxon>Bacillota</taxon>
        <taxon>Clostridia</taxon>
        <taxon>Eubacteriales</taxon>
        <taxon>Acutalibacteraceae</taxon>
        <taxon>Acutalibacter</taxon>
    </lineage>
</organism>
<dbReference type="InterPro" id="IPR000182">
    <property type="entry name" value="GNAT_dom"/>
</dbReference>
<dbReference type="InterPro" id="IPR050276">
    <property type="entry name" value="MshD_Acetyltransferase"/>
</dbReference>
<dbReference type="SUPFAM" id="SSF55729">
    <property type="entry name" value="Acyl-CoA N-acyltransferases (Nat)"/>
    <property type="match status" value="1"/>
</dbReference>
<dbReference type="PANTHER" id="PTHR43617">
    <property type="entry name" value="L-AMINO ACID N-ACETYLTRANSFERASE"/>
    <property type="match status" value="1"/>
</dbReference>
<dbReference type="GO" id="GO:0016747">
    <property type="term" value="F:acyltransferase activity, transferring groups other than amino-acyl groups"/>
    <property type="evidence" value="ECO:0007669"/>
    <property type="project" value="InterPro"/>
</dbReference>
<evidence type="ECO:0000259" key="1">
    <source>
        <dbReference type="PROSITE" id="PS51186"/>
    </source>
</evidence>
<dbReference type="AlphaFoldDB" id="A0A9D2MWT4"/>
<feature type="domain" description="N-acetyltransferase" evidence="1">
    <location>
        <begin position="3"/>
        <end position="159"/>
    </location>
</feature>
<dbReference type="InterPro" id="IPR016181">
    <property type="entry name" value="Acyl_CoA_acyltransferase"/>
</dbReference>
<name>A0A9D2MWT4_9FIRM</name>
<dbReference type="PROSITE" id="PS51186">
    <property type="entry name" value="GNAT"/>
    <property type="match status" value="1"/>
</dbReference>
<sequence length="159" mass="18103">MQVCVRELRREEIPLLREFLYLSIFVPEGQPPLPREILDTPEFQVYVRNFGKEPHDCALVAEAEGQVVGAAWARIMEDYGHLDEHTPSLAIALLPSCRGQGWGEQLLQSLLELLQARGESGVSLSVQRENRRAVNLYRKLGFAVAVDKGEEYVMRKELR</sequence>
<comment type="caution">
    <text evidence="2">The sequence shown here is derived from an EMBL/GenBank/DDBJ whole genome shotgun (WGS) entry which is preliminary data.</text>
</comment>
<protein>
    <submittedName>
        <fullName evidence="2">GNAT family N-acetyltransferase</fullName>
    </submittedName>
</protein>
<evidence type="ECO:0000313" key="2">
    <source>
        <dbReference type="EMBL" id="HJB98035.1"/>
    </source>
</evidence>
<dbReference type="CDD" id="cd04301">
    <property type="entry name" value="NAT_SF"/>
    <property type="match status" value="1"/>
</dbReference>
<reference evidence="2" key="2">
    <citation type="submission" date="2021-04" db="EMBL/GenBank/DDBJ databases">
        <authorList>
            <person name="Gilroy R."/>
        </authorList>
    </citation>
    <scope>NUCLEOTIDE SEQUENCE</scope>
    <source>
        <strain evidence="2">CHK185-1770</strain>
    </source>
</reference>
<reference evidence="2" key="1">
    <citation type="journal article" date="2021" name="PeerJ">
        <title>Extensive microbial diversity within the chicken gut microbiome revealed by metagenomics and culture.</title>
        <authorList>
            <person name="Gilroy R."/>
            <person name="Ravi A."/>
            <person name="Getino M."/>
            <person name="Pursley I."/>
            <person name="Horton D.L."/>
            <person name="Alikhan N.F."/>
            <person name="Baker D."/>
            <person name="Gharbi K."/>
            <person name="Hall N."/>
            <person name="Watson M."/>
            <person name="Adriaenssens E.M."/>
            <person name="Foster-Nyarko E."/>
            <person name="Jarju S."/>
            <person name="Secka A."/>
            <person name="Antonio M."/>
            <person name="Oren A."/>
            <person name="Chaudhuri R.R."/>
            <person name="La Ragione R."/>
            <person name="Hildebrand F."/>
            <person name="Pallen M.J."/>
        </authorList>
    </citation>
    <scope>NUCLEOTIDE SEQUENCE</scope>
    <source>
        <strain evidence="2">CHK185-1770</strain>
    </source>
</reference>
<dbReference type="Proteomes" id="UP000826793">
    <property type="component" value="Unassembled WGS sequence"/>
</dbReference>
<accession>A0A9D2MWT4</accession>
<dbReference type="Gene3D" id="3.40.630.30">
    <property type="match status" value="1"/>
</dbReference>
<dbReference type="PANTHER" id="PTHR43617:SF20">
    <property type="entry name" value="N-ALPHA-ACETYLTRANSFERASE RIMI"/>
    <property type="match status" value="1"/>
</dbReference>